<dbReference type="InterPro" id="IPR018073">
    <property type="entry name" value="Prot_inh_cystat_CS"/>
</dbReference>
<name>A0A948RUC9_UNCEI</name>
<gene>
    <name evidence="3" type="ORF">KJ970_07260</name>
</gene>
<evidence type="ECO:0000256" key="1">
    <source>
        <dbReference type="SAM" id="Coils"/>
    </source>
</evidence>
<dbReference type="Proteomes" id="UP000777784">
    <property type="component" value="Unassembled WGS sequence"/>
</dbReference>
<comment type="caution">
    <text evidence="3">The sequence shown here is derived from an EMBL/GenBank/DDBJ whole genome shotgun (WGS) entry which is preliminary data.</text>
</comment>
<dbReference type="CDD" id="cd00042">
    <property type="entry name" value="CY"/>
    <property type="match status" value="1"/>
</dbReference>
<organism evidence="3 4">
    <name type="scientific">Eiseniibacteriota bacterium</name>
    <dbReference type="NCBI Taxonomy" id="2212470"/>
    <lineage>
        <taxon>Bacteria</taxon>
        <taxon>Candidatus Eiseniibacteriota</taxon>
    </lineage>
</organism>
<keyword evidence="1" id="KW-0175">Coiled coil</keyword>
<dbReference type="SUPFAM" id="SSF54403">
    <property type="entry name" value="Cystatin/monellin"/>
    <property type="match status" value="1"/>
</dbReference>
<feature type="domain" description="Cystatin" evidence="2">
    <location>
        <begin position="1108"/>
        <end position="1174"/>
    </location>
</feature>
<dbReference type="InterPro" id="IPR046350">
    <property type="entry name" value="Cystatin_sf"/>
</dbReference>
<sequence>MAAKNSSALILFVAVLSLAAVGVSAQMFGAPIELQKPVYFPTVDGGMEFLEAGNYTLQRDGASLRIIPLGDDDGYVLSAEVMLHNQDIAGPVGLSIPGKGELFDIHMVVLLFPGGDALQAAGTYSGVMPRGIVSSAKNAARKARKAAEEAARKAEAAKRAAEEAAKKATEAAAREAAEAAKKAAAETARLAEAAAKEAEDAARAAEKATQKVVEDAAEALKLDKIDTFNRMQSLAQQTFEEADRLRRQAELAANNPELMAELMQQAVKQAALAMNQAWEAAVEAVTWLAEEAERFLKEMACKALLYMVQGMDLTAELSGPAAKAINEVTGPISDSFAGAMDVVMEATGGDKLMADLQGRISEGLSEIAPQVVLVNAVAEQLQSNQQVIPELREFLLSGSLCERSGDEIRTQLEEILGPAFSMLRYMKAPNAPAAPQAPIHSIADVEPVAPEEIDVDEGEPVAPEEIDVDEGEPGNGIEEPYKAPAHLAALDQRWAPETRRSQKIHGGLACAQTFTVDRTGKLSDLRIRVNRAPDNATPLAVEIVRVDSQDEPIRDPAAALFSGTLPPGEVPQIFNEQMTSIHLGGADIRVQSGDRLAVVITNPGPADYEWWYLDGYWEGRGYVSSSGQWRDRGGDFVFETEVTTSDLVMTRGDGAVNAEPAGIEQPTAAPVVRRLRADDWDDGSTIVSLRRLLAPQARGESQAADATWTPSSDEFQPVRCGLTFAQTFTLSQPGQLNTIALRINRRAWTGGNLILGLCPLDQNDRPVSDPAFALFTLEMSPDDFPLSYSEELTEIDVSWAGIAVLPGDQLAVTVTNQNPSAYLWFSRDGYANGQGFVGTPGGWDDIGGDFVFEAMVGPWSGGIMTRGADATDHTPPTDASGIQSRGGGSPTLCDYVWAGIQVGGSFKHVAAQLGVGCQMPEFGAWMFGGVGVTREGETTLQPIALQLGCFKKSQRDFGISLWRLSVVPVLSIEFEARDFLPESDRKIEIIPTQYDIVDVGEEGAIELRKQEMIKSGEWAELEKDLDDRVKKQRRSTKKISVDIVFDPQEIKRFVQGDVAFDHTIVGLMLTAGPEMEWTKLPTSGTGVSLTLSGAASFPLIQAPRPAPGAYIDCSPDNPSALQAAGFAAEEIAKEHTFLFRPPGPALKQLLQVQTQVVAGTNYKMKLELVDTSMWEAVVHKNPKGKLTMTQMNQIE</sequence>
<evidence type="ECO:0000259" key="2">
    <source>
        <dbReference type="Pfam" id="PF00031"/>
    </source>
</evidence>
<feature type="coiled-coil region" evidence="1">
    <location>
        <begin position="133"/>
        <end position="255"/>
    </location>
</feature>
<accession>A0A948RUC9</accession>
<evidence type="ECO:0000313" key="3">
    <source>
        <dbReference type="EMBL" id="MBU2690711.1"/>
    </source>
</evidence>
<evidence type="ECO:0000313" key="4">
    <source>
        <dbReference type="Proteomes" id="UP000777784"/>
    </source>
</evidence>
<dbReference type="EMBL" id="JAHJDP010000034">
    <property type="protein sequence ID" value="MBU2690711.1"/>
    <property type="molecule type" value="Genomic_DNA"/>
</dbReference>
<dbReference type="Gene3D" id="3.10.450.10">
    <property type="match status" value="1"/>
</dbReference>
<dbReference type="InterPro" id="IPR000010">
    <property type="entry name" value="Cystatin_dom"/>
</dbReference>
<reference evidence="3" key="1">
    <citation type="submission" date="2021-05" db="EMBL/GenBank/DDBJ databases">
        <title>Energy efficiency and biological interactions define the core microbiome of deep oligotrophic groundwater.</title>
        <authorList>
            <person name="Mehrshad M."/>
            <person name="Lopez-Fernandez M."/>
            <person name="Bell E."/>
            <person name="Bernier-Latmani R."/>
            <person name="Bertilsson S."/>
            <person name="Dopson M."/>
        </authorList>
    </citation>
    <scope>NUCLEOTIDE SEQUENCE</scope>
    <source>
        <strain evidence="3">Modern_marine.mb.64</strain>
    </source>
</reference>
<dbReference type="PROSITE" id="PS00287">
    <property type="entry name" value="CYSTATIN"/>
    <property type="match status" value="1"/>
</dbReference>
<proteinExistence type="predicted"/>
<dbReference type="AlphaFoldDB" id="A0A948RUC9"/>
<dbReference type="GO" id="GO:0004869">
    <property type="term" value="F:cysteine-type endopeptidase inhibitor activity"/>
    <property type="evidence" value="ECO:0007669"/>
    <property type="project" value="InterPro"/>
</dbReference>
<protein>
    <recommendedName>
        <fullName evidence="2">Cystatin domain-containing protein</fullName>
    </recommendedName>
</protein>
<dbReference type="Pfam" id="PF00031">
    <property type="entry name" value="Cystatin"/>
    <property type="match status" value="1"/>
</dbReference>